<keyword evidence="3" id="KW-0378">Hydrolase</keyword>
<proteinExistence type="inferred from homology"/>
<reference evidence="7 8" key="1">
    <citation type="submission" date="2014-11" db="EMBL/GenBank/DDBJ databases">
        <title>Draft genome sequence of Kirrobacter mercurialis.</title>
        <authorList>
            <person name="Coil D.A."/>
            <person name="Eisen J.A."/>
        </authorList>
    </citation>
    <scope>NUCLEOTIDE SEQUENCE [LARGE SCALE GENOMIC DNA]</scope>
    <source>
        <strain evidence="7 8">Coronado</strain>
    </source>
</reference>
<dbReference type="Pfam" id="PF00884">
    <property type="entry name" value="Sulfatase"/>
    <property type="match status" value="1"/>
</dbReference>
<feature type="signal peptide" evidence="5">
    <location>
        <begin position="1"/>
        <end position="25"/>
    </location>
</feature>
<sequence length="469" mass="51777">MRMPMIRRTFLAGAAMAVVSGAALAASPAAGRRPNIIFILADDLGYGDVGVHGQTRIRTPNIDRLAQQGRLFTQGYAGAPVCSPSRGALLTGLHTGHARIRDNFALAAGHVGYKGQQQIRRASLTPDDRTVAQHLKAAGYTTGIMGKWHLDGYDRDAVPTRFGFDEFKGWLVTEPTTEGYWPIKRMHGTRMVDIPQNADGARQIYDTDLITDESIDFIQRHRADPFFLYVAYNAPHSPYVVPDFGLYADQPWPDDEKSYAAMVDRLDANIGRLLGQLQASGIDGDTIVIFSSDNGPRSEPAAYQTRMADAFDSNGGLTGYKRDMYEGGLRVPFLVRWPGHIAPGSRSDVPVYFPDLLPTALAAAGAAMPQTDGIDLLPHLRDANIIPADRFMYWEFYSPEFRQAARLGKWKAIRLQRGGDTLLFDLSADPWESRNLAAEHPDVVRMMNEGMAREHRASPEYPDPAEDAA</sequence>
<dbReference type="EMBL" id="JTDN01000001">
    <property type="protein sequence ID" value="KHL26549.1"/>
    <property type="molecule type" value="Genomic_DNA"/>
</dbReference>
<keyword evidence="2" id="KW-0479">Metal-binding</keyword>
<name>A0A0B2BYL1_9SPHN</name>
<dbReference type="Proteomes" id="UP000030988">
    <property type="component" value="Unassembled WGS sequence"/>
</dbReference>
<dbReference type="SUPFAM" id="SSF53649">
    <property type="entry name" value="Alkaline phosphatase-like"/>
    <property type="match status" value="1"/>
</dbReference>
<keyword evidence="5" id="KW-0732">Signal</keyword>
<evidence type="ECO:0000256" key="2">
    <source>
        <dbReference type="ARBA" id="ARBA00022723"/>
    </source>
</evidence>
<accession>A0A0B2BYL1</accession>
<dbReference type="Gene3D" id="3.40.720.10">
    <property type="entry name" value="Alkaline Phosphatase, subunit A"/>
    <property type="match status" value="1"/>
</dbReference>
<dbReference type="InterPro" id="IPR024607">
    <property type="entry name" value="Sulfatase_CS"/>
</dbReference>
<gene>
    <name evidence="7" type="ORF">PK98_09185</name>
</gene>
<protein>
    <submittedName>
        <fullName evidence="7">Sulfatase</fullName>
    </submittedName>
</protein>
<evidence type="ECO:0000256" key="1">
    <source>
        <dbReference type="ARBA" id="ARBA00008779"/>
    </source>
</evidence>
<dbReference type="CDD" id="cd16145">
    <property type="entry name" value="ARS_like"/>
    <property type="match status" value="1"/>
</dbReference>
<comment type="caution">
    <text evidence="7">The sequence shown here is derived from an EMBL/GenBank/DDBJ whole genome shotgun (WGS) entry which is preliminary data.</text>
</comment>
<dbReference type="Gene3D" id="3.30.1120.10">
    <property type="match status" value="1"/>
</dbReference>
<evidence type="ECO:0000256" key="3">
    <source>
        <dbReference type="ARBA" id="ARBA00022801"/>
    </source>
</evidence>
<dbReference type="InterPro" id="IPR017850">
    <property type="entry name" value="Alkaline_phosphatase_core_sf"/>
</dbReference>
<evidence type="ECO:0000313" key="8">
    <source>
        <dbReference type="Proteomes" id="UP000030988"/>
    </source>
</evidence>
<comment type="similarity">
    <text evidence="1">Belongs to the sulfatase family.</text>
</comment>
<dbReference type="GO" id="GO:0004065">
    <property type="term" value="F:arylsulfatase activity"/>
    <property type="evidence" value="ECO:0007669"/>
    <property type="project" value="TreeGrafter"/>
</dbReference>
<dbReference type="STRING" id="1572751.PK98_09185"/>
<dbReference type="PROSITE" id="PS00523">
    <property type="entry name" value="SULFATASE_1"/>
    <property type="match status" value="1"/>
</dbReference>
<keyword evidence="4" id="KW-0106">Calcium</keyword>
<keyword evidence="8" id="KW-1185">Reference proteome</keyword>
<feature type="chain" id="PRO_5002071568" evidence="5">
    <location>
        <begin position="26"/>
        <end position="469"/>
    </location>
</feature>
<dbReference type="InterPro" id="IPR000917">
    <property type="entry name" value="Sulfatase_N"/>
</dbReference>
<organism evidence="7 8">
    <name type="scientific">Croceibacterium mercuriale</name>
    <dbReference type="NCBI Taxonomy" id="1572751"/>
    <lineage>
        <taxon>Bacteria</taxon>
        <taxon>Pseudomonadati</taxon>
        <taxon>Pseudomonadota</taxon>
        <taxon>Alphaproteobacteria</taxon>
        <taxon>Sphingomonadales</taxon>
        <taxon>Erythrobacteraceae</taxon>
        <taxon>Croceibacterium</taxon>
    </lineage>
</organism>
<dbReference type="PANTHER" id="PTHR42693:SF53">
    <property type="entry name" value="ENDO-4-O-SULFATASE"/>
    <property type="match status" value="1"/>
</dbReference>
<dbReference type="GO" id="GO:0046872">
    <property type="term" value="F:metal ion binding"/>
    <property type="evidence" value="ECO:0007669"/>
    <property type="project" value="UniProtKB-KW"/>
</dbReference>
<dbReference type="InterPro" id="IPR050738">
    <property type="entry name" value="Sulfatase"/>
</dbReference>
<dbReference type="AlphaFoldDB" id="A0A0B2BYL1"/>
<evidence type="ECO:0000259" key="6">
    <source>
        <dbReference type="Pfam" id="PF00884"/>
    </source>
</evidence>
<dbReference type="PROSITE" id="PS51318">
    <property type="entry name" value="TAT"/>
    <property type="match status" value="1"/>
</dbReference>
<dbReference type="InterPro" id="IPR006311">
    <property type="entry name" value="TAT_signal"/>
</dbReference>
<evidence type="ECO:0000256" key="4">
    <source>
        <dbReference type="ARBA" id="ARBA00022837"/>
    </source>
</evidence>
<evidence type="ECO:0000313" key="7">
    <source>
        <dbReference type="EMBL" id="KHL26549.1"/>
    </source>
</evidence>
<feature type="domain" description="Sulfatase N-terminal" evidence="6">
    <location>
        <begin position="34"/>
        <end position="366"/>
    </location>
</feature>
<evidence type="ECO:0000256" key="5">
    <source>
        <dbReference type="SAM" id="SignalP"/>
    </source>
</evidence>
<dbReference type="PANTHER" id="PTHR42693">
    <property type="entry name" value="ARYLSULFATASE FAMILY MEMBER"/>
    <property type="match status" value="1"/>
</dbReference>